<dbReference type="InterPro" id="IPR036249">
    <property type="entry name" value="Thioredoxin-like_sf"/>
</dbReference>
<evidence type="ECO:0000256" key="2">
    <source>
        <dbReference type="ARBA" id="ARBA00022729"/>
    </source>
</evidence>
<dbReference type="PANTHER" id="PTHR13887:SF14">
    <property type="entry name" value="DISULFIDE BOND FORMATION PROTEIN D"/>
    <property type="match status" value="1"/>
</dbReference>
<accession>A0A0U5B304</accession>
<keyword evidence="4" id="KW-1015">Disulfide bond</keyword>
<dbReference type="AlphaFoldDB" id="A0A0U5B304"/>
<dbReference type="Pfam" id="PF13462">
    <property type="entry name" value="Thioredoxin_4"/>
    <property type="match status" value="1"/>
</dbReference>
<dbReference type="PROSITE" id="PS51352">
    <property type="entry name" value="THIOREDOXIN_2"/>
    <property type="match status" value="1"/>
</dbReference>
<evidence type="ECO:0000313" key="6">
    <source>
        <dbReference type="EMBL" id="BAU28994.1"/>
    </source>
</evidence>
<dbReference type="RefSeq" id="WP_096466682.1">
    <property type="nucleotide sequence ID" value="NZ_AP017312.1"/>
</dbReference>
<keyword evidence="3" id="KW-0560">Oxidoreductase</keyword>
<keyword evidence="2" id="KW-0732">Signal</keyword>
<reference evidence="6 7" key="1">
    <citation type="submission" date="2015-12" db="EMBL/GenBank/DDBJ databases">
        <title>Genome sequence of Aneurinibacillus soli.</title>
        <authorList>
            <person name="Lee J.S."/>
            <person name="Lee K.C."/>
            <person name="Kim K.K."/>
            <person name="Lee B.W."/>
        </authorList>
    </citation>
    <scope>NUCLEOTIDE SEQUENCE [LARGE SCALE GENOMIC DNA]</scope>
    <source>
        <strain evidence="6 7">CB4</strain>
    </source>
</reference>
<dbReference type="GO" id="GO:0016491">
    <property type="term" value="F:oxidoreductase activity"/>
    <property type="evidence" value="ECO:0007669"/>
    <property type="project" value="UniProtKB-KW"/>
</dbReference>
<evidence type="ECO:0000256" key="3">
    <source>
        <dbReference type="ARBA" id="ARBA00023002"/>
    </source>
</evidence>
<dbReference type="SUPFAM" id="SSF52833">
    <property type="entry name" value="Thioredoxin-like"/>
    <property type="match status" value="1"/>
</dbReference>
<dbReference type="InterPro" id="IPR013766">
    <property type="entry name" value="Thioredoxin_domain"/>
</dbReference>
<keyword evidence="7" id="KW-1185">Reference proteome</keyword>
<evidence type="ECO:0000256" key="1">
    <source>
        <dbReference type="ARBA" id="ARBA00005791"/>
    </source>
</evidence>
<gene>
    <name evidence="6" type="primary">bdbD_2</name>
    <name evidence="6" type="ORF">CB4_03172</name>
</gene>
<dbReference type="Proteomes" id="UP000217696">
    <property type="component" value="Chromosome"/>
</dbReference>
<dbReference type="KEGG" id="asoc:CB4_03172"/>
<dbReference type="PANTHER" id="PTHR13887">
    <property type="entry name" value="GLUTATHIONE S-TRANSFERASE KAPPA"/>
    <property type="match status" value="1"/>
</dbReference>
<keyword evidence="5" id="KW-0676">Redox-active center</keyword>
<evidence type="ECO:0000256" key="4">
    <source>
        <dbReference type="ARBA" id="ARBA00023157"/>
    </source>
</evidence>
<sequence>MSAEQHVPKMRKLVVWTVVATIFVIVGFVGMNKSQKTSVTLPSNDKEFQYKKQPSIGSDTAPVKIVEFADFKCPACKQFSEGIFPQLYKDFIDKGIVQLYYINYTIVSPDADSKTAAMASEAVYQQNPKEFWKFYKEVYARQGDEQANWATSDFLVKIAKESKVDVDYQKLKQDIDSNKFSEDVKSDKAIVRKLGLHSTPTLFINGKQLSTDDTFDYDVLKAEILKSQRGSGKY</sequence>
<name>A0A0U5B304_9BACL</name>
<evidence type="ECO:0000256" key="5">
    <source>
        <dbReference type="ARBA" id="ARBA00023284"/>
    </source>
</evidence>
<proteinExistence type="inferred from homology"/>
<protein>
    <submittedName>
        <fullName evidence="6">Disulfide bond formation protein D</fullName>
    </submittedName>
</protein>
<organism evidence="6 7">
    <name type="scientific">Aneurinibacillus soli</name>
    <dbReference type="NCBI Taxonomy" id="1500254"/>
    <lineage>
        <taxon>Bacteria</taxon>
        <taxon>Bacillati</taxon>
        <taxon>Bacillota</taxon>
        <taxon>Bacilli</taxon>
        <taxon>Bacillales</taxon>
        <taxon>Paenibacillaceae</taxon>
        <taxon>Aneurinibacillus group</taxon>
        <taxon>Aneurinibacillus</taxon>
    </lineage>
</organism>
<dbReference type="Gene3D" id="3.40.30.10">
    <property type="entry name" value="Glutaredoxin"/>
    <property type="match status" value="1"/>
</dbReference>
<comment type="similarity">
    <text evidence="1">Belongs to the thioredoxin family. DsbA subfamily.</text>
</comment>
<dbReference type="OrthoDB" id="117402at2"/>
<dbReference type="InterPro" id="IPR012336">
    <property type="entry name" value="Thioredoxin-like_fold"/>
</dbReference>
<dbReference type="EMBL" id="AP017312">
    <property type="protein sequence ID" value="BAU28994.1"/>
    <property type="molecule type" value="Genomic_DNA"/>
</dbReference>
<evidence type="ECO:0000313" key="7">
    <source>
        <dbReference type="Proteomes" id="UP000217696"/>
    </source>
</evidence>